<reference evidence="5 6" key="1">
    <citation type="submission" date="2022-05" db="EMBL/GenBank/DDBJ databases">
        <authorList>
            <consortium name="Genoscope - CEA"/>
            <person name="William W."/>
        </authorList>
    </citation>
    <scope>NUCLEOTIDE SEQUENCE [LARGE SCALE GENOMIC DNA]</scope>
</reference>
<dbReference type="PANTHER" id="PTHR19324">
    <property type="entry name" value="PERFORIN-LIKE PROTEIN 1"/>
    <property type="match status" value="1"/>
</dbReference>
<comment type="caution">
    <text evidence="2">Lacks conserved residue(s) required for the propagation of feature annotation.</text>
</comment>
<keyword evidence="6" id="KW-1185">Reference proteome</keyword>
<sequence>MENLKCRTESLYGFFAEVFKGFRDIKMLLWTILGLMFFTCSLNSQTTSGAGAFFSFYRNGTIIHILTDKAKTKYWDSLLCDHAPFDYFLLSPECTRWPAGRYGLPKPVSGCPWSEDILWREGWRSQGTFGIQTNNSRSPEFHLDGKVNSNEVKRSFCIKYRMTSDRNRPPWPKGKYCIYKRYPGCPEGLTSGELFWDDQDGYRINEDYGVLPEGRYDHDTTINFCCRTDGDRDDPVLLPVKSPFFLLAYESAKCQMVKWAVSTVEWIHYDTEDSDNQDEALGAYPYNAGKIHPTIFYCYYRGCNETLTSVSGTFHSPNYPRNYPHGQYCSWKIKVNTTLRIRLTFKNFSLQIEKNTDQLYVYDGENATGKILDVFYGDHPPPKEGIYSSSNSLFVIFKSNKNDSFAGFSAYYDTIYDPGCNETLTSVNGIFRSPNYPRNYPHGQYCSWKIKVNTTLRIRLMFTDFSLQIEKSTDQLYVYDGENATGKILDVFYGDHPPPKEGIYSSSNSLFVIFKSDKNDSYAGFSAYYDTVDDPGDKNPKLTQKSTSITDIPSKEIEPCNEREHLGVKERNTNVSDCVGVSYQSEFYRNKKLLLTLLFYNAEEAAEIKINDQKFTSQQHDPENGMGEETIPFQRSSEGRTIRKKKYGVENWKVLTCISRRYFKSIYSNFLLIIGLPSESVWWPAGSYGIPKPVSGCPRTTGFQWKKGWRSQDTNGASSKNARSLDFHLDAEVDETKVQRSFCIKTSTIDDHNRPKWPQGQYCIYKRGPCPANFGKGFVYWDDDDSKQNKNKHNGTLPDGTYNENTRIEFCCKSDGEKDTSILLPSESPFFLLAYNSGKCQMVKWAIASVEWIYYDTQNKNNHDGRGDEFPYDAGKKHPKMYYCYYTGCNKTLASANGTFHSPNYPGKYPNGQYCSWTITVNLTQQILLIFTEFRLQNKINTDELYVYDGKDSKGEVLGVFYGGHPPPEKGMYSSSKHMFIIFKSDKNNSYTGFKASYFGVNISGKYCL</sequence>
<dbReference type="FunFam" id="2.60.120.290:FF:000013">
    <property type="entry name" value="Membrane frizzled-related protein"/>
    <property type="match status" value="3"/>
</dbReference>
<accession>A0AAU9WKJ8</accession>
<organism evidence="5 6">
    <name type="scientific">Pocillopora meandrina</name>
    <dbReference type="NCBI Taxonomy" id="46732"/>
    <lineage>
        <taxon>Eukaryota</taxon>
        <taxon>Metazoa</taxon>
        <taxon>Cnidaria</taxon>
        <taxon>Anthozoa</taxon>
        <taxon>Hexacorallia</taxon>
        <taxon>Scleractinia</taxon>
        <taxon>Astrocoeniina</taxon>
        <taxon>Pocilloporidae</taxon>
        <taxon>Pocillopora</taxon>
    </lineage>
</organism>
<dbReference type="AlphaFoldDB" id="A0AAU9WKJ8"/>
<dbReference type="PANTHER" id="PTHR19324:SF33">
    <property type="entry name" value="MUCIN-5AC"/>
    <property type="match status" value="1"/>
</dbReference>
<feature type="domain" description="CUB" evidence="4">
    <location>
        <begin position="889"/>
        <end position="1001"/>
    </location>
</feature>
<evidence type="ECO:0000259" key="4">
    <source>
        <dbReference type="PROSITE" id="PS01180"/>
    </source>
</evidence>
<dbReference type="Gene3D" id="2.60.120.290">
    <property type="entry name" value="Spermadhesin, CUB domain"/>
    <property type="match status" value="3"/>
</dbReference>
<dbReference type="EMBL" id="CALNXJ010000015">
    <property type="protein sequence ID" value="CAH3116843.1"/>
    <property type="molecule type" value="Genomic_DNA"/>
</dbReference>
<gene>
    <name evidence="5" type="ORF">PMEA_00006660</name>
</gene>
<feature type="domain" description="CUB" evidence="4">
    <location>
        <begin position="420"/>
        <end position="532"/>
    </location>
</feature>
<dbReference type="InterPro" id="IPR035914">
    <property type="entry name" value="Sperma_CUB_dom_sf"/>
</dbReference>
<dbReference type="InterPro" id="IPR031569">
    <property type="entry name" value="ApeC"/>
</dbReference>
<proteinExistence type="predicted"/>
<protein>
    <recommendedName>
        <fullName evidence="4">CUB domain-containing protein</fullName>
    </recommendedName>
</protein>
<name>A0AAU9WKJ8_9CNID</name>
<dbReference type="CDD" id="cd00041">
    <property type="entry name" value="CUB"/>
    <property type="match status" value="3"/>
</dbReference>
<keyword evidence="1" id="KW-1015">Disulfide bond</keyword>
<comment type="caution">
    <text evidence="5">The sequence shown here is derived from an EMBL/GenBank/DDBJ whole genome shotgun (WGS) entry which is preliminary data.</text>
</comment>
<keyword evidence="3" id="KW-0812">Transmembrane</keyword>
<dbReference type="InterPro" id="IPR000859">
    <property type="entry name" value="CUB_dom"/>
</dbReference>
<keyword evidence="3" id="KW-1133">Transmembrane helix</keyword>
<dbReference type="SUPFAM" id="SSF49854">
    <property type="entry name" value="Spermadhesin, CUB domain"/>
    <property type="match status" value="3"/>
</dbReference>
<feature type="transmembrane region" description="Helical" evidence="3">
    <location>
        <begin position="27"/>
        <end position="44"/>
    </location>
</feature>
<dbReference type="Pfam" id="PF00431">
    <property type="entry name" value="CUB"/>
    <property type="match status" value="3"/>
</dbReference>
<evidence type="ECO:0000313" key="6">
    <source>
        <dbReference type="Proteomes" id="UP001159428"/>
    </source>
</evidence>
<feature type="domain" description="CUB" evidence="4">
    <location>
        <begin position="303"/>
        <end position="415"/>
    </location>
</feature>
<dbReference type="Proteomes" id="UP001159428">
    <property type="component" value="Unassembled WGS sequence"/>
</dbReference>
<evidence type="ECO:0000256" key="3">
    <source>
        <dbReference type="SAM" id="Phobius"/>
    </source>
</evidence>
<dbReference type="PROSITE" id="PS01180">
    <property type="entry name" value="CUB"/>
    <property type="match status" value="3"/>
</dbReference>
<feature type="non-terminal residue" evidence="5">
    <location>
        <position position="1009"/>
    </location>
</feature>
<keyword evidence="3" id="KW-0472">Membrane</keyword>
<dbReference type="SMART" id="SM00042">
    <property type="entry name" value="CUB"/>
    <property type="match status" value="3"/>
</dbReference>
<evidence type="ECO:0000256" key="1">
    <source>
        <dbReference type="ARBA" id="ARBA00023157"/>
    </source>
</evidence>
<evidence type="ECO:0000256" key="2">
    <source>
        <dbReference type="PROSITE-ProRule" id="PRU00059"/>
    </source>
</evidence>
<dbReference type="Pfam" id="PF16977">
    <property type="entry name" value="ApeC"/>
    <property type="match status" value="2"/>
</dbReference>
<evidence type="ECO:0000313" key="5">
    <source>
        <dbReference type="EMBL" id="CAH3116843.1"/>
    </source>
</evidence>